<accession>A0A3M6V1X6</accession>
<dbReference type="OrthoDB" id="10449997at2759"/>
<evidence type="ECO:0000313" key="2">
    <source>
        <dbReference type="EMBL" id="RMX59897.1"/>
    </source>
</evidence>
<proteinExistence type="predicted"/>
<dbReference type="AlphaFoldDB" id="A0A3M6V1X6"/>
<feature type="signal peptide" evidence="1">
    <location>
        <begin position="1"/>
        <end position="18"/>
    </location>
</feature>
<keyword evidence="3" id="KW-1185">Reference proteome</keyword>
<evidence type="ECO:0000256" key="1">
    <source>
        <dbReference type="SAM" id="SignalP"/>
    </source>
</evidence>
<dbReference type="EMBL" id="RCHS01000253">
    <property type="protein sequence ID" value="RMX59897.1"/>
    <property type="molecule type" value="Genomic_DNA"/>
</dbReference>
<feature type="chain" id="PRO_5018100291" evidence="1">
    <location>
        <begin position="19"/>
        <end position="123"/>
    </location>
</feature>
<dbReference type="Proteomes" id="UP000275408">
    <property type="component" value="Unassembled WGS sequence"/>
</dbReference>
<sequence>MKYVCVISFILFVALCNGVKFPFQQRNRGGADVKGYDEEANAMMELTMPKPIADEREEESPEGEIVVEETIAPVTANLLGSESNPACDYCRGMFGGCYCEDVEWCRGIPCEVKQECDEKCPIE</sequence>
<evidence type="ECO:0000313" key="3">
    <source>
        <dbReference type="Proteomes" id="UP000275408"/>
    </source>
</evidence>
<reference evidence="2 3" key="1">
    <citation type="journal article" date="2018" name="Sci. Rep.">
        <title>Comparative analysis of the Pocillopora damicornis genome highlights role of immune system in coral evolution.</title>
        <authorList>
            <person name="Cunning R."/>
            <person name="Bay R.A."/>
            <person name="Gillette P."/>
            <person name="Baker A.C."/>
            <person name="Traylor-Knowles N."/>
        </authorList>
    </citation>
    <scope>NUCLEOTIDE SEQUENCE [LARGE SCALE GENOMIC DNA]</scope>
    <source>
        <strain evidence="2">RSMAS</strain>
        <tissue evidence="2">Whole animal</tissue>
    </source>
</reference>
<comment type="caution">
    <text evidence="2">The sequence shown here is derived from an EMBL/GenBank/DDBJ whole genome shotgun (WGS) entry which is preliminary data.</text>
</comment>
<protein>
    <submittedName>
        <fullName evidence="2">Uncharacterized protein</fullName>
    </submittedName>
</protein>
<gene>
    <name evidence="2" type="ORF">pdam_00001152</name>
</gene>
<organism evidence="2 3">
    <name type="scientific">Pocillopora damicornis</name>
    <name type="common">Cauliflower coral</name>
    <name type="synonym">Millepora damicornis</name>
    <dbReference type="NCBI Taxonomy" id="46731"/>
    <lineage>
        <taxon>Eukaryota</taxon>
        <taxon>Metazoa</taxon>
        <taxon>Cnidaria</taxon>
        <taxon>Anthozoa</taxon>
        <taxon>Hexacorallia</taxon>
        <taxon>Scleractinia</taxon>
        <taxon>Astrocoeniina</taxon>
        <taxon>Pocilloporidae</taxon>
        <taxon>Pocillopora</taxon>
    </lineage>
</organism>
<keyword evidence="1" id="KW-0732">Signal</keyword>
<name>A0A3M6V1X6_POCDA</name>